<keyword evidence="11" id="KW-0472">Membrane</keyword>
<dbReference type="Pfam" id="PF04060">
    <property type="entry name" value="FeS"/>
    <property type="match status" value="1"/>
</dbReference>
<dbReference type="RefSeq" id="WP_128229319.1">
    <property type="nucleotide sequence ID" value="NZ_SACR01000004.1"/>
</dbReference>
<keyword evidence="3" id="KW-0004">4Fe-4S</keyword>
<dbReference type="InterPro" id="IPR017896">
    <property type="entry name" value="4Fe4S_Fe-S-bd"/>
</dbReference>
<keyword evidence="15" id="KW-1185">Reference proteome</keyword>
<keyword evidence="6" id="KW-0677">Repeat</keyword>
<evidence type="ECO:0000256" key="10">
    <source>
        <dbReference type="ARBA" id="ARBA00023014"/>
    </source>
</evidence>
<reference evidence="14 15" key="1">
    <citation type="submission" date="2019-01" db="EMBL/GenBank/DDBJ databases">
        <authorList>
            <person name="Chen W.-M."/>
        </authorList>
    </citation>
    <scope>NUCLEOTIDE SEQUENCE [LARGE SCALE GENOMIC DNA]</scope>
    <source>
        <strain evidence="14 15">KYPY4</strain>
    </source>
</reference>
<evidence type="ECO:0000256" key="5">
    <source>
        <dbReference type="ARBA" id="ARBA00022723"/>
    </source>
</evidence>
<sequence length="243" mass="25666">MPLPAPAAPLLAPDTAALAERLNAALPQTQCTRCGYPDCRSYAVAMATGEAPINRCPPGGAAGIGRLAQITGGPTLPLDTAHGTEGPRLLAVIDETWCIGCTLCIKACPVDCIVGASKLMHTVIDAQCTGCELCIPVCPVDCISLVPVTGAQTGWQAWSQPQADEARERYEFRQQRLLREQQENDERLAAKARAKLADLAAHSQLTEPAALDAKRAVIEAALRRAAQKRQAATPLPTAPTDEA</sequence>
<dbReference type="Proteomes" id="UP000285575">
    <property type="component" value="Unassembled WGS sequence"/>
</dbReference>
<dbReference type="PROSITE" id="PS51656">
    <property type="entry name" value="4FE4S"/>
    <property type="match status" value="1"/>
</dbReference>
<dbReference type="Gene3D" id="1.10.15.40">
    <property type="entry name" value="Electron transport complex subunit B, putative Fe-S cluster"/>
    <property type="match status" value="1"/>
</dbReference>
<comment type="caution">
    <text evidence="14">The sequence shown here is derived from an EMBL/GenBank/DDBJ whole genome shotgun (WGS) entry which is preliminary data.</text>
</comment>
<keyword evidence="8" id="KW-0249">Electron transport</keyword>
<dbReference type="PANTHER" id="PTHR42859:SF3">
    <property type="entry name" value="ION-TRANSLOCATING OXIDOREDUCTASE COMPLEX SUBUNIT B"/>
    <property type="match status" value="1"/>
</dbReference>
<evidence type="ECO:0000256" key="9">
    <source>
        <dbReference type="ARBA" id="ARBA00023004"/>
    </source>
</evidence>
<evidence type="ECO:0000313" key="15">
    <source>
        <dbReference type="Proteomes" id="UP000285575"/>
    </source>
</evidence>
<evidence type="ECO:0000259" key="12">
    <source>
        <dbReference type="PROSITE" id="PS51379"/>
    </source>
</evidence>
<keyword evidence="4" id="KW-0997">Cell inner membrane</keyword>
<evidence type="ECO:0000256" key="8">
    <source>
        <dbReference type="ARBA" id="ARBA00022982"/>
    </source>
</evidence>
<name>A0A437REN4_9BURK</name>
<dbReference type="InterPro" id="IPR010207">
    <property type="entry name" value="Elect_transpt_cplx_RnfB/RsxB"/>
</dbReference>
<evidence type="ECO:0000256" key="3">
    <source>
        <dbReference type="ARBA" id="ARBA00022485"/>
    </source>
</evidence>
<accession>A0A437REN4</accession>
<keyword evidence="5" id="KW-0479">Metal-binding</keyword>
<dbReference type="NCBIfam" id="NF005415">
    <property type="entry name" value="PRK06991.1"/>
    <property type="match status" value="1"/>
</dbReference>
<keyword evidence="10" id="KW-0411">Iron-sulfur</keyword>
<dbReference type="Gene3D" id="3.30.70.20">
    <property type="match status" value="1"/>
</dbReference>
<dbReference type="AlphaFoldDB" id="A0A437REN4"/>
<dbReference type="Pfam" id="PF14697">
    <property type="entry name" value="Fer4_21"/>
    <property type="match status" value="1"/>
</dbReference>
<keyword evidence="2" id="KW-1003">Cell membrane</keyword>
<dbReference type="InterPro" id="IPR017900">
    <property type="entry name" value="4Fe4S_Fe_S_CS"/>
</dbReference>
<evidence type="ECO:0000259" key="13">
    <source>
        <dbReference type="PROSITE" id="PS51656"/>
    </source>
</evidence>
<dbReference type="GO" id="GO:0009055">
    <property type="term" value="F:electron transfer activity"/>
    <property type="evidence" value="ECO:0007669"/>
    <property type="project" value="InterPro"/>
</dbReference>
<organism evidence="14 15">
    <name type="scientific">Rubrivivax rivuli</name>
    <dbReference type="NCBI Taxonomy" id="1862385"/>
    <lineage>
        <taxon>Bacteria</taxon>
        <taxon>Pseudomonadati</taxon>
        <taxon>Pseudomonadota</taxon>
        <taxon>Betaproteobacteria</taxon>
        <taxon>Burkholderiales</taxon>
        <taxon>Sphaerotilaceae</taxon>
        <taxon>Rubrivivax</taxon>
    </lineage>
</organism>
<feature type="domain" description="4Fe-4S ferredoxin-type" evidence="12">
    <location>
        <begin position="89"/>
        <end position="118"/>
    </location>
</feature>
<dbReference type="InterPro" id="IPR050294">
    <property type="entry name" value="RnfB_subfamily"/>
</dbReference>
<dbReference type="GO" id="GO:0051539">
    <property type="term" value="F:4 iron, 4 sulfur cluster binding"/>
    <property type="evidence" value="ECO:0007669"/>
    <property type="project" value="UniProtKB-KW"/>
</dbReference>
<feature type="domain" description="4Fe-4S ferredoxin-type" evidence="12">
    <location>
        <begin position="120"/>
        <end position="148"/>
    </location>
</feature>
<gene>
    <name evidence="14" type="primary">rsxB</name>
    <name evidence="14" type="ORF">EOE66_13810</name>
</gene>
<dbReference type="SUPFAM" id="SSF54862">
    <property type="entry name" value="4Fe-4S ferredoxins"/>
    <property type="match status" value="1"/>
</dbReference>
<evidence type="ECO:0000256" key="7">
    <source>
        <dbReference type="ARBA" id="ARBA00022967"/>
    </source>
</evidence>
<dbReference type="PROSITE" id="PS51379">
    <property type="entry name" value="4FE4S_FER_2"/>
    <property type="match status" value="2"/>
</dbReference>
<protein>
    <submittedName>
        <fullName evidence="14">Electron transport complex subunit RsxB</fullName>
    </submittedName>
</protein>
<proteinExistence type="predicted"/>
<keyword evidence="7" id="KW-1278">Translocase</keyword>
<dbReference type="OrthoDB" id="9789936at2"/>
<evidence type="ECO:0000256" key="4">
    <source>
        <dbReference type="ARBA" id="ARBA00022519"/>
    </source>
</evidence>
<dbReference type="PANTHER" id="PTHR42859">
    <property type="entry name" value="OXIDOREDUCTASE"/>
    <property type="match status" value="1"/>
</dbReference>
<feature type="domain" description="4Fe-4S" evidence="13">
    <location>
        <begin position="14"/>
        <end position="73"/>
    </location>
</feature>
<evidence type="ECO:0000256" key="1">
    <source>
        <dbReference type="ARBA" id="ARBA00022448"/>
    </source>
</evidence>
<keyword evidence="9" id="KW-0408">Iron</keyword>
<dbReference type="InterPro" id="IPR007202">
    <property type="entry name" value="4Fe-4S_dom"/>
</dbReference>
<dbReference type="GO" id="GO:0046872">
    <property type="term" value="F:metal ion binding"/>
    <property type="evidence" value="ECO:0007669"/>
    <property type="project" value="UniProtKB-KW"/>
</dbReference>
<dbReference type="NCBIfam" id="TIGR01944">
    <property type="entry name" value="rnfB"/>
    <property type="match status" value="1"/>
</dbReference>
<evidence type="ECO:0000313" key="14">
    <source>
        <dbReference type="EMBL" id="RVU45218.1"/>
    </source>
</evidence>
<evidence type="ECO:0000256" key="2">
    <source>
        <dbReference type="ARBA" id="ARBA00022475"/>
    </source>
</evidence>
<evidence type="ECO:0000256" key="11">
    <source>
        <dbReference type="ARBA" id="ARBA00023136"/>
    </source>
</evidence>
<dbReference type="PROSITE" id="PS00198">
    <property type="entry name" value="4FE4S_FER_1"/>
    <property type="match status" value="1"/>
</dbReference>
<dbReference type="EMBL" id="SACR01000004">
    <property type="protein sequence ID" value="RVU45218.1"/>
    <property type="molecule type" value="Genomic_DNA"/>
</dbReference>
<keyword evidence="1" id="KW-0813">Transport</keyword>
<evidence type="ECO:0000256" key="6">
    <source>
        <dbReference type="ARBA" id="ARBA00022737"/>
    </source>
</evidence>